<reference evidence="2" key="1">
    <citation type="submission" date="2020-08" db="EMBL/GenBank/DDBJ databases">
        <title>Multicomponent nature underlies the extraordinary mechanical properties of spider dragline silk.</title>
        <authorList>
            <person name="Kono N."/>
            <person name="Nakamura H."/>
            <person name="Mori M."/>
            <person name="Yoshida Y."/>
            <person name="Ohtoshi R."/>
            <person name="Malay A.D."/>
            <person name="Moran D.A.P."/>
            <person name="Tomita M."/>
            <person name="Numata K."/>
            <person name="Arakawa K."/>
        </authorList>
    </citation>
    <scope>NUCLEOTIDE SEQUENCE</scope>
</reference>
<dbReference type="Proteomes" id="UP000887013">
    <property type="component" value="Unassembled WGS sequence"/>
</dbReference>
<name>A0A8X6MI33_NEPPI</name>
<accession>A0A8X6MI33</accession>
<keyword evidence="3" id="KW-1185">Reference proteome</keyword>
<feature type="compositionally biased region" description="Polar residues" evidence="1">
    <location>
        <begin position="20"/>
        <end position="31"/>
    </location>
</feature>
<proteinExistence type="predicted"/>
<comment type="caution">
    <text evidence="2">The sequence shown here is derived from an EMBL/GenBank/DDBJ whole genome shotgun (WGS) entry which is preliminary data.</text>
</comment>
<gene>
    <name evidence="2" type="ORF">NPIL_336041</name>
</gene>
<protein>
    <submittedName>
        <fullName evidence="2">Uncharacterized protein</fullName>
    </submittedName>
</protein>
<dbReference type="AlphaFoldDB" id="A0A8X6MI33"/>
<sequence length="95" mass="10396">PLKTNNYATKKKGGKEVFRSQLSEQKSNDTLLSDPKESTLGTKLSDDWMTAAVKEAITASDNEPNIAVALDELYALVPGKKRGYSSLNDVVCYIN</sequence>
<evidence type="ECO:0000256" key="1">
    <source>
        <dbReference type="SAM" id="MobiDB-lite"/>
    </source>
</evidence>
<organism evidence="2 3">
    <name type="scientific">Nephila pilipes</name>
    <name type="common">Giant wood spider</name>
    <name type="synonym">Nephila maculata</name>
    <dbReference type="NCBI Taxonomy" id="299642"/>
    <lineage>
        <taxon>Eukaryota</taxon>
        <taxon>Metazoa</taxon>
        <taxon>Ecdysozoa</taxon>
        <taxon>Arthropoda</taxon>
        <taxon>Chelicerata</taxon>
        <taxon>Arachnida</taxon>
        <taxon>Araneae</taxon>
        <taxon>Araneomorphae</taxon>
        <taxon>Entelegynae</taxon>
        <taxon>Araneoidea</taxon>
        <taxon>Nephilidae</taxon>
        <taxon>Nephila</taxon>
    </lineage>
</organism>
<feature type="region of interest" description="Disordered" evidence="1">
    <location>
        <begin position="1"/>
        <end position="37"/>
    </location>
</feature>
<evidence type="ECO:0000313" key="2">
    <source>
        <dbReference type="EMBL" id="GFS53662.1"/>
    </source>
</evidence>
<dbReference type="EMBL" id="BMAW01092198">
    <property type="protein sequence ID" value="GFS53662.1"/>
    <property type="molecule type" value="Genomic_DNA"/>
</dbReference>
<feature type="non-terminal residue" evidence="2">
    <location>
        <position position="1"/>
    </location>
</feature>
<evidence type="ECO:0000313" key="3">
    <source>
        <dbReference type="Proteomes" id="UP000887013"/>
    </source>
</evidence>